<organism evidence="3 4">
    <name type="scientific">Vitrella brassicaformis (strain CCMP3155)</name>
    <dbReference type="NCBI Taxonomy" id="1169540"/>
    <lineage>
        <taxon>Eukaryota</taxon>
        <taxon>Sar</taxon>
        <taxon>Alveolata</taxon>
        <taxon>Colpodellida</taxon>
        <taxon>Vitrellaceae</taxon>
        <taxon>Vitrella</taxon>
    </lineage>
</organism>
<protein>
    <recommendedName>
        <fullName evidence="5">mTERF domain-containing protein, mitochondrial</fullName>
    </recommendedName>
</protein>
<keyword evidence="4" id="KW-1185">Reference proteome</keyword>
<sequence length="299" mass="34999">MSASPSVAEREWGAALKDTSYGKQEFVQTLKLPRRIPDRPYRQLSWMKKHYTQTGNEKAWVNDHVDQITAEPEELTAKMEAFADFFSFTPTQVFKLIKRWPLIINRDYQSMAQQMQSLGFSKDDVSKLVSAEPFILKAPVEKNVQRLEELFSFDRKEVLELYRRCPSLLKIGRPDVKAKNLWLFGFEYDQIKEMVKRWPRLLTQSVDRCYRPKMHLYEKQIKGDLSDIIAFPQYFSYGLRSILMPRIDALTRVGVALPPVKQLCLLSDDVWCEAFSVPKEYLLEARLENMYKPAPAENI</sequence>
<dbReference type="Pfam" id="PF02536">
    <property type="entry name" value="mTERF"/>
    <property type="match status" value="1"/>
</dbReference>
<evidence type="ECO:0000256" key="1">
    <source>
        <dbReference type="ARBA" id="ARBA00007692"/>
    </source>
</evidence>
<gene>
    <name evidence="3" type="ORF">Vbra_11191</name>
</gene>
<dbReference type="PANTHER" id="PTHR13068:SF151">
    <property type="entry name" value="TRANSCRIPTION TERMINATION FACTOR MTERF9, CHLOROPLASTIC"/>
    <property type="match status" value="1"/>
</dbReference>
<dbReference type="InParanoid" id="A0A0G4EC99"/>
<dbReference type="OrthoDB" id="637682at2759"/>
<dbReference type="PANTHER" id="PTHR13068">
    <property type="entry name" value="CGI-12 PROTEIN-RELATED"/>
    <property type="match status" value="1"/>
</dbReference>
<dbReference type="AlphaFoldDB" id="A0A0G4EC99"/>
<evidence type="ECO:0000313" key="3">
    <source>
        <dbReference type="EMBL" id="CEL92968.1"/>
    </source>
</evidence>
<dbReference type="InterPro" id="IPR038538">
    <property type="entry name" value="MTERF_sf"/>
</dbReference>
<dbReference type="Gene3D" id="1.25.70.10">
    <property type="entry name" value="Transcription termination factor 3, mitochondrial"/>
    <property type="match status" value="1"/>
</dbReference>
<dbReference type="InterPro" id="IPR003690">
    <property type="entry name" value="MTERF"/>
</dbReference>
<reference evidence="3 4" key="1">
    <citation type="submission" date="2014-11" db="EMBL/GenBank/DDBJ databases">
        <authorList>
            <person name="Zhu J."/>
            <person name="Qi W."/>
            <person name="Song R."/>
        </authorList>
    </citation>
    <scope>NUCLEOTIDE SEQUENCE [LARGE SCALE GENOMIC DNA]</scope>
</reference>
<dbReference type="STRING" id="1169540.A0A0G4EC99"/>
<accession>A0A0G4EC99</accession>
<comment type="similarity">
    <text evidence="1">Belongs to the mTERF family.</text>
</comment>
<proteinExistence type="inferred from homology"/>
<dbReference type="Proteomes" id="UP000041254">
    <property type="component" value="Unassembled WGS sequence"/>
</dbReference>
<name>A0A0G4EC99_VITBC</name>
<keyword evidence="2" id="KW-0809">Transit peptide</keyword>
<evidence type="ECO:0008006" key="5">
    <source>
        <dbReference type="Google" id="ProtNLM"/>
    </source>
</evidence>
<dbReference type="GO" id="GO:0003676">
    <property type="term" value="F:nucleic acid binding"/>
    <property type="evidence" value="ECO:0007669"/>
    <property type="project" value="InterPro"/>
</dbReference>
<evidence type="ECO:0000256" key="2">
    <source>
        <dbReference type="ARBA" id="ARBA00022946"/>
    </source>
</evidence>
<dbReference type="VEuPathDB" id="CryptoDB:Vbra_11191"/>
<dbReference type="SMART" id="SM00733">
    <property type="entry name" value="Mterf"/>
    <property type="match status" value="3"/>
</dbReference>
<dbReference type="EMBL" id="CDMY01000123">
    <property type="protein sequence ID" value="CEL92968.1"/>
    <property type="molecule type" value="Genomic_DNA"/>
</dbReference>
<evidence type="ECO:0000313" key="4">
    <source>
        <dbReference type="Proteomes" id="UP000041254"/>
    </source>
</evidence>